<feature type="region of interest" description="Disordered" evidence="1">
    <location>
        <begin position="159"/>
        <end position="186"/>
    </location>
</feature>
<dbReference type="RefSeq" id="XP_013900760.1">
    <property type="nucleotide sequence ID" value="XM_014045306.1"/>
</dbReference>
<dbReference type="EMBL" id="KK101212">
    <property type="protein sequence ID" value="KIZ01741.1"/>
    <property type="molecule type" value="Genomic_DNA"/>
</dbReference>
<evidence type="ECO:0000259" key="2">
    <source>
        <dbReference type="Pfam" id="PF22807"/>
    </source>
</evidence>
<dbReference type="InterPro" id="IPR054539">
    <property type="entry name" value="Beta-prop_PDH"/>
</dbReference>
<feature type="region of interest" description="Disordered" evidence="1">
    <location>
        <begin position="214"/>
        <end position="247"/>
    </location>
</feature>
<dbReference type="OrthoDB" id="531537at2759"/>
<dbReference type="KEGG" id="mng:MNEG_6222"/>
<sequence length="955" mass="98051">MRQSVDKKGTCRRRLARRARPFLPRQAHWVVNVKGPSRADTEAAFSVFGERALPGCVAAVPQLLVSVLVKTLGAAAQALHMRAACARCVAHLAVCLSRGLEPGGGAPPRTVAAEAGAARPQQAGAVSLEGLCREPGLLDNLYSCLKAGNDLIAGLPSPKAAAGPEGPAADALAGGGGGSGGRGAAAAVGEGDAAELAEAAAKAIAALLMPGVHNPCSTSGDPPQPPEGADSAPGDGSGGGDAADDASGGAWGALAGLRAAVAADKRWRGVLKTAARALQRPAQARPAASFFERPQAGGKPKPAAAAAAAADAAVKRRQAYALMALHGLVGPPAAGLAGSAAAWRRRGAAAAAVVPNDQIARRFLSDVLAAADPESSNVGVRKWALVVAVDLVTLPHAAPWLLPRRPPVDSDAPGAAGRADDVILTCFGLAADLAAWALDRDAAPDSGGAYLQALGLRMASTLCGCGGRYKRSRAGAPARVTNALEAGAEGASLVALLQRLADASPDTDLGRDCLAALAAKANKTYALVDSDGDGSADSLTVVLDGLDTPQGMDWHDGDLFVTGWDKGGKGMVWRARGMDGYALAGKRFPNSKLEVVTDRLPRARWHGPRYARFSPADGLLYVSVGAPCNVCPEDKSPEGIVFSTIYTLNTTDGTLALFARGLRNVVGMDWHPDRPSQLFFTDHGRDGMGDNLPDDRLQMAPAQGEFYGFPSCHTNGSGDPYLRPPGPGSLTPDPGLNKGQKKLNCSGASAVRDKGAAWLGDAFRRPVQALGPHVAPLGLRFYRWEVGKSWPSTYDRTILIAEHGSWDRSSKIGYRLVSIRLADAGGTSGDPPLVTQHEEFLTGFVGGPRGAPKAKQVSWGRPADVQQLPDGSLLISDDGAHTVYRLHYVGDGAAAGRGGGAVAVQPGSSPSVMMRRPLLAVTSGDGWGRRGMAAGGALRTALVGSLVLSMAVLAA</sequence>
<keyword evidence="4" id="KW-1185">Reference proteome</keyword>
<dbReference type="SUPFAM" id="SSF50952">
    <property type="entry name" value="Soluble quinoprotein glucose dehydrogenase"/>
    <property type="match status" value="1"/>
</dbReference>
<evidence type="ECO:0000256" key="1">
    <source>
        <dbReference type="SAM" id="MobiDB-lite"/>
    </source>
</evidence>
<reference evidence="3 4" key="1">
    <citation type="journal article" date="2013" name="BMC Genomics">
        <title>Reconstruction of the lipid metabolism for the microalga Monoraphidium neglectum from its genome sequence reveals characteristics suitable for biofuel production.</title>
        <authorList>
            <person name="Bogen C."/>
            <person name="Al-Dilaimi A."/>
            <person name="Albersmeier A."/>
            <person name="Wichmann J."/>
            <person name="Grundmann M."/>
            <person name="Rupp O."/>
            <person name="Lauersen K.J."/>
            <person name="Blifernez-Klassen O."/>
            <person name="Kalinowski J."/>
            <person name="Goesmann A."/>
            <person name="Mussgnug J.H."/>
            <person name="Kruse O."/>
        </authorList>
    </citation>
    <scope>NUCLEOTIDE SEQUENCE [LARGE SCALE GENOMIC DNA]</scope>
    <source>
        <strain evidence="3 4">SAG 48.87</strain>
    </source>
</reference>
<dbReference type="Pfam" id="PF22807">
    <property type="entry name" value="TrAA12"/>
    <property type="match status" value="1"/>
</dbReference>
<feature type="compositionally biased region" description="Low complexity" evidence="1">
    <location>
        <begin position="160"/>
        <end position="172"/>
    </location>
</feature>
<proteinExistence type="predicted"/>
<feature type="domain" description="Pyrroloquinoline quinone-dependent pyranose dehydrogenase beta-propeller" evidence="2">
    <location>
        <begin position="656"/>
        <end position="827"/>
    </location>
</feature>
<gene>
    <name evidence="3" type="ORF">MNEG_6222</name>
</gene>
<dbReference type="AlphaFoldDB" id="A0A0D2N7C1"/>
<feature type="compositionally biased region" description="Gly residues" evidence="1">
    <location>
        <begin position="173"/>
        <end position="183"/>
    </location>
</feature>
<dbReference type="InterPro" id="IPR011042">
    <property type="entry name" value="6-blade_b-propeller_TolB-like"/>
</dbReference>
<keyword evidence="3" id="KW-0560">Oxidoreductase</keyword>
<evidence type="ECO:0000313" key="3">
    <source>
        <dbReference type="EMBL" id="KIZ01741.1"/>
    </source>
</evidence>
<protein>
    <submittedName>
        <fullName evidence="3">L-sorbosone dehydrogenase, putative</fullName>
        <ecNumber evidence="3">1.1.1.-</ecNumber>
    </submittedName>
</protein>
<dbReference type="GO" id="GO:0016491">
    <property type="term" value="F:oxidoreductase activity"/>
    <property type="evidence" value="ECO:0007669"/>
    <property type="project" value="UniProtKB-KW"/>
</dbReference>
<dbReference type="Gene3D" id="2.120.10.30">
    <property type="entry name" value="TolB, C-terminal domain"/>
    <property type="match status" value="1"/>
</dbReference>
<dbReference type="EC" id="1.1.1.-" evidence="3"/>
<dbReference type="STRING" id="145388.A0A0D2N7C1"/>
<dbReference type="InterPro" id="IPR011041">
    <property type="entry name" value="Quinoprot_gluc/sorb_DH_b-prop"/>
</dbReference>
<accession>A0A0D2N7C1</accession>
<dbReference type="GeneID" id="25739098"/>
<name>A0A0D2N7C1_9CHLO</name>
<evidence type="ECO:0000313" key="4">
    <source>
        <dbReference type="Proteomes" id="UP000054498"/>
    </source>
</evidence>
<organism evidence="3 4">
    <name type="scientific">Monoraphidium neglectum</name>
    <dbReference type="NCBI Taxonomy" id="145388"/>
    <lineage>
        <taxon>Eukaryota</taxon>
        <taxon>Viridiplantae</taxon>
        <taxon>Chlorophyta</taxon>
        <taxon>core chlorophytes</taxon>
        <taxon>Chlorophyceae</taxon>
        <taxon>CS clade</taxon>
        <taxon>Sphaeropleales</taxon>
        <taxon>Selenastraceae</taxon>
        <taxon>Monoraphidium</taxon>
    </lineage>
</organism>
<dbReference type="Proteomes" id="UP000054498">
    <property type="component" value="Unassembled WGS sequence"/>
</dbReference>